<gene>
    <name evidence="1" type="ORF">AQJ91_43740</name>
</gene>
<sequence length="110" mass="11376">MALDTAAPTGESLVKESVKEYYGRVLASSAGLKTSACCTDAAPPPHIAAALGRVHEEVLDRFYGCGVLSPPTDAISAPLLAVSTAISFGLAGRQEAATGDWRRSAWRATA</sequence>
<evidence type="ECO:0000313" key="1">
    <source>
        <dbReference type="EMBL" id="KUO14979.1"/>
    </source>
</evidence>
<keyword evidence="2" id="KW-1185">Reference proteome</keyword>
<dbReference type="STRING" id="909626.AQJ91_43740"/>
<proteinExistence type="predicted"/>
<evidence type="ECO:0000313" key="2">
    <source>
        <dbReference type="Proteomes" id="UP000053260"/>
    </source>
</evidence>
<organism evidence="1 2">
    <name type="scientific">Streptomyces dysideae</name>
    <dbReference type="NCBI Taxonomy" id="909626"/>
    <lineage>
        <taxon>Bacteria</taxon>
        <taxon>Bacillati</taxon>
        <taxon>Actinomycetota</taxon>
        <taxon>Actinomycetes</taxon>
        <taxon>Kitasatosporales</taxon>
        <taxon>Streptomycetaceae</taxon>
        <taxon>Streptomyces</taxon>
    </lineage>
</organism>
<protein>
    <submittedName>
        <fullName evidence="1">Uncharacterized protein</fullName>
    </submittedName>
</protein>
<reference evidence="1 2" key="1">
    <citation type="submission" date="2015-10" db="EMBL/GenBank/DDBJ databases">
        <title>Draft genome sequence of Streptomyces sp. RV15, isolated from a marine sponge.</title>
        <authorList>
            <person name="Ruckert C."/>
            <person name="Abdelmohsen U.R."/>
            <person name="Winkler A."/>
            <person name="Hentschel U."/>
            <person name="Kalinowski J."/>
            <person name="Kampfer P."/>
            <person name="Glaeser S."/>
        </authorList>
    </citation>
    <scope>NUCLEOTIDE SEQUENCE [LARGE SCALE GENOMIC DNA]</scope>
    <source>
        <strain evidence="1 2">RV15</strain>
    </source>
</reference>
<accession>A0A101UQE5</accession>
<dbReference type="Proteomes" id="UP000053260">
    <property type="component" value="Unassembled WGS sequence"/>
</dbReference>
<dbReference type="RefSeq" id="WP_067034340.1">
    <property type="nucleotide sequence ID" value="NZ_KQ949124.1"/>
</dbReference>
<dbReference type="AlphaFoldDB" id="A0A101UQE5"/>
<name>A0A101UQE5_9ACTN</name>
<comment type="caution">
    <text evidence="1">The sequence shown here is derived from an EMBL/GenBank/DDBJ whole genome shotgun (WGS) entry which is preliminary data.</text>
</comment>
<dbReference type="EMBL" id="LMXB01000126">
    <property type="protein sequence ID" value="KUO14979.1"/>
    <property type="molecule type" value="Genomic_DNA"/>
</dbReference>